<reference evidence="1" key="1">
    <citation type="submission" date="2021-02" db="EMBL/GenBank/DDBJ databases">
        <title>PHA producing bacteria isolated from coastal sediment in Guangdong, Shenzhen.</title>
        <authorList>
            <person name="Zheng W."/>
            <person name="Yu S."/>
            <person name="Huang Y."/>
        </authorList>
    </citation>
    <scope>NUCLEOTIDE SEQUENCE</scope>
    <source>
        <strain evidence="1">TN14-10</strain>
    </source>
</reference>
<dbReference type="EMBL" id="JAFKCZ010000004">
    <property type="protein sequence ID" value="MBN7796080.1"/>
    <property type="molecule type" value="Genomic_DNA"/>
</dbReference>
<dbReference type="Proteomes" id="UP000664303">
    <property type="component" value="Unassembled WGS sequence"/>
</dbReference>
<accession>A0A939IL39</accession>
<evidence type="ECO:0000313" key="1">
    <source>
        <dbReference type="EMBL" id="MBN7796080.1"/>
    </source>
</evidence>
<dbReference type="Gene3D" id="2.40.50.870">
    <property type="entry name" value="Protein of unknown function (DUF3299)"/>
    <property type="match status" value="1"/>
</dbReference>
<organism evidence="1 2">
    <name type="scientific">Parahaliea mediterranea</name>
    <dbReference type="NCBI Taxonomy" id="651086"/>
    <lineage>
        <taxon>Bacteria</taxon>
        <taxon>Pseudomonadati</taxon>
        <taxon>Pseudomonadota</taxon>
        <taxon>Gammaproteobacteria</taxon>
        <taxon>Cellvibrionales</taxon>
        <taxon>Halieaceae</taxon>
        <taxon>Parahaliea</taxon>
    </lineage>
</organism>
<proteinExistence type="predicted"/>
<evidence type="ECO:0000313" key="2">
    <source>
        <dbReference type="Proteomes" id="UP000664303"/>
    </source>
</evidence>
<gene>
    <name evidence="1" type="ORF">JYP50_05745</name>
</gene>
<dbReference type="InterPro" id="IPR021727">
    <property type="entry name" value="DUF3299"/>
</dbReference>
<dbReference type="Pfam" id="PF11736">
    <property type="entry name" value="DUF3299"/>
    <property type="match status" value="1"/>
</dbReference>
<dbReference type="AlphaFoldDB" id="A0A939IL39"/>
<keyword evidence="2" id="KW-1185">Reference proteome</keyword>
<name>A0A939IL39_9GAMM</name>
<protein>
    <submittedName>
        <fullName evidence="1">DUF3299 domain-containing protein</fullName>
    </submittedName>
</protein>
<sequence length="153" mass="17052">MPEDDLDALLNPPESLNNIADGSAEDQIASQMQLAIEQASDSRYQQALISTRVVSTFDGQAIRLPGFIVPLEFGEEQRVTKFFLVPYFGACIHMPPPPPNQIVYAEYDEGFQLQSVYEPFWLSGQLSTTTTENELATAAYAIAVERVEPYTEE</sequence>
<comment type="caution">
    <text evidence="1">The sequence shown here is derived from an EMBL/GenBank/DDBJ whole genome shotgun (WGS) entry which is preliminary data.</text>
</comment>